<proteinExistence type="predicted"/>
<dbReference type="InterPro" id="IPR036188">
    <property type="entry name" value="FAD/NAD-bd_sf"/>
</dbReference>
<evidence type="ECO:0000259" key="5">
    <source>
        <dbReference type="Pfam" id="PF07992"/>
    </source>
</evidence>
<keyword evidence="2" id="KW-0285">Flavoprotein</keyword>
<dbReference type="Pfam" id="PF14759">
    <property type="entry name" value="Reductase_C"/>
    <property type="match status" value="1"/>
</dbReference>
<evidence type="ECO:0000259" key="6">
    <source>
        <dbReference type="Pfam" id="PF14759"/>
    </source>
</evidence>
<dbReference type="Pfam" id="PF07992">
    <property type="entry name" value="Pyr_redox_2"/>
    <property type="match status" value="1"/>
</dbReference>
<accession>A0AAJ3TWD6</accession>
<evidence type="ECO:0000256" key="1">
    <source>
        <dbReference type="ARBA" id="ARBA00001974"/>
    </source>
</evidence>
<feature type="domain" description="Reductase C-terminal" evidence="6">
    <location>
        <begin position="318"/>
        <end position="387"/>
    </location>
</feature>
<dbReference type="Gene3D" id="3.30.390.30">
    <property type="match status" value="1"/>
</dbReference>
<dbReference type="PANTHER" id="PTHR43557">
    <property type="entry name" value="APOPTOSIS-INDUCING FACTOR 1"/>
    <property type="match status" value="1"/>
</dbReference>
<dbReference type="GO" id="GO:0005737">
    <property type="term" value="C:cytoplasm"/>
    <property type="evidence" value="ECO:0007669"/>
    <property type="project" value="TreeGrafter"/>
</dbReference>
<gene>
    <name evidence="7" type="ORF">AWC23_06505</name>
</gene>
<dbReference type="Proteomes" id="UP000193387">
    <property type="component" value="Unassembled WGS sequence"/>
</dbReference>
<evidence type="ECO:0000256" key="3">
    <source>
        <dbReference type="ARBA" id="ARBA00022827"/>
    </source>
</evidence>
<reference evidence="7 8" key="1">
    <citation type="submission" date="2016-01" db="EMBL/GenBank/DDBJ databases">
        <title>The new phylogeny of the genus Mycobacterium.</title>
        <authorList>
            <person name="Tarcisio F."/>
            <person name="Conor M."/>
            <person name="Antonella G."/>
            <person name="Elisabetta G."/>
            <person name="Giulia F.S."/>
            <person name="Sara T."/>
            <person name="Anna F."/>
            <person name="Clotilde B."/>
            <person name="Roberto B."/>
            <person name="Veronica D.S."/>
            <person name="Fabio R."/>
            <person name="Monica P."/>
            <person name="Olivier J."/>
            <person name="Enrico T."/>
            <person name="Nicola S."/>
        </authorList>
    </citation>
    <scope>NUCLEOTIDE SEQUENCE [LARGE SCALE GENOMIC DNA]</scope>
    <source>
        <strain evidence="7 8">DSM 44616</strain>
    </source>
</reference>
<dbReference type="AlphaFoldDB" id="A0AAJ3TWD6"/>
<sequence>MNVVIAGASLAGLRTAEALRSRGYQGSIALVGAEAELPYDRPPLSKDFLGEAHSDQAPLLRSADTLDVLELDLRLETRVESLDAARRVVRLSDGDQLPFDSLVIATGADARTLPVAQGLEGVHVLRTLADARELRAALDRSSHLLVVGGGFIGAEVAAAARLRGIDVDLIEVLPAPMSAVLGATAGNLLGQLHRAEGVRLHCGTTVTAVKGSGRVERVELSDGSAIDVDLMVLGLGVTPATGWLRGSGLDIVDGVKCDARLRAVGWPNIYAAGDVARWDHPLFGESVRVEHWTNANEHADVVAASILGVDKDARSVPYVWSDQYAHRIQIVGRPGCADDVIVRADPGQRRHVVAYQRRARLVGVLTVNAPRVMLKGRKAILSGSSAEELLTGPPA</sequence>
<feature type="domain" description="FAD/NAD(P)-binding" evidence="5">
    <location>
        <begin position="1"/>
        <end position="299"/>
    </location>
</feature>
<comment type="caution">
    <text evidence="7">The sequence shown here is derived from an EMBL/GenBank/DDBJ whole genome shotgun (WGS) entry which is preliminary data.</text>
</comment>
<name>A0AAJ3TWD6_9MYCO</name>
<dbReference type="Gene3D" id="3.50.50.60">
    <property type="entry name" value="FAD/NAD(P)-binding domain"/>
    <property type="match status" value="2"/>
</dbReference>
<dbReference type="InterPro" id="IPR028202">
    <property type="entry name" value="Reductase_C"/>
</dbReference>
<dbReference type="InterPro" id="IPR023753">
    <property type="entry name" value="FAD/NAD-binding_dom"/>
</dbReference>
<dbReference type="SUPFAM" id="SSF51905">
    <property type="entry name" value="FAD/NAD(P)-binding domain"/>
    <property type="match status" value="1"/>
</dbReference>
<dbReference type="EMBL" id="LQPR01000013">
    <property type="protein sequence ID" value="ORW73743.1"/>
    <property type="molecule type" value="Genomic_DNA"/>
</dbReference>
<dbReference type="PANTHER" id="PTHR43557:SF2">
    <property type="entry name" value="RIESKE DOMAIN-CONTAINING PROTEIN-RELATED"/>
    <property type="match status" value="1"/>
</dbReference>
<dbReference type="SUPFAM" id="SSF55424">
    <property type="entry name" value="FAD/NAD-linked reductases, dimerisation (C-terminal) domain"/>
    <property type="match status" value="1"/>
</dbReference>
<dbReference type="InterPro" id="IPR016156">
    <property type="entry name" value="FAD/NAD-linked_Rdtase_dimer_sf"/>
</dbReference>
<evidence type="ECO:0000256" key="2">
    <source>
        <dbReference type="ARBA" id="ARBA00022630"/>
    </source>
</evidence>
<comment type="cofactor">
    <cofactor evidence="1">
        <name>FAD</name>
        <dbReference type="ChEBI" id="CHEBI:57692"/>
    </cofactor>
</comment>
<organism evidence="7 8">
    <name type="scientific">Mycobacterium saskatchewanense</name>
    <dbReference type="NCBI Taxonomy" id="220927"/>
    <lineage>
        <taxon>Bacteria</taxon>
        <taxon>Bacillati</taxon>
        <taxon>Actinomycetota</taxon>
        <taxon>Actinomycetes</taxon>
        <taxon>Mycobacteriales</taxon>
        <taxon>Mycobacteriaceae</taxon>
        <taxon>Mycobacterium</taxon>
        <taxon>Mycobacterium simiae complex</taxon>
    </lineage>
</organism>
<dbReference type="PRINTS" id="PR00368">
    <property type="entry name" value="FADPNR"/>
</dbReference>
<evidence type="ECO:0000313" key="8">
    <source>
        <dbReference type="Proteomes" id="UP000193387"/>
    </source>
</evidence>
<dbReference type="GO" id="GO:0016651">
    <property type="term" value="F:oxidoreductase activity, acting on NAD(P)H"/>
    <property type="evidence" value="ECO:0007669"/>
    <property type="project" value="TreeGrafter"/>
</dbReference>
<protein>
    <recommendedName>
        <fullName evidence="9">Pyridine nucleotide-disulfide oxidoreductase</fullName>
    </recommendedName>
</protein>
<dbReference type="PRINTS" id="PR00411">
    <property type="entry name" value="PNDRDTASEI"/>
</dbReference>
<dbReference type="InterPro" id="IPR050446">
    <property type="entry name" value="FAD-oxidoreductase/Apoptosis"/>
</dbReference>
<evidence type="ECO:0008006" key="9">
    <source>
        <dbReference type="Google" id="ProtNLM"/>
    </source>
</evidence>
<evidence type="ECO:0000256" key="4">
    <source>
        <dbReference type="ARBA" id="ARBA00023002"/>
    </source>
</evidence>
<dbReference type="RefSeq" id="WP_085254521.1">
    <property type="nucleotide sequence ID" value="NZ_AP022573.1"/>
</dbReference>
<keyword evidence="8" id="KW-1185">Reference proteome</keyword>
<evidence type="ECO:0000313" key="7">
    <source>
        <dbReference type="EMBL" id="ORW73743.1"/>
    </source>
</evidence>
<keyword evidence="3" id="KW-0274">FAD</keyword>
<keyword evidence="4" id="KW-0560">Oxidoreductase</keyword>